<evidence type="ECO:0000256" key="2">
    <source>
        <dbReference type="ARBA" id="ARBA00022723"/>
    </source>
</evidence>
<feature type="transmembrane region" description="Helical" evidence="7">
    <location>
        <begin position="98"/>
        <end position="117"/>
    </location>
</feature>
<evidence type="ECO:0000256" key="6">
    <source>
        <dbReference type="RuleBase" id="RU003983"/>
    </source>
</evidence>
<reference evidence="11" key="1">
    <citation type="journal article" date="2019" name="Int. J. Syst. Evol. Microbiol.">
        <title>The Global Catalogue of Microorganisms (GCM) 10K type strain sequencing project: providing services to taxonomists for standard genome sequencing and annotation.</title>
        <authorList>
            <consortium name="The Broad Institute Genomics Platform"/>
            <consortium name="The Broad Institute Genome Sequencing Center for Infectious Disease"/>
            <person name="Wu L."/>
            <person name="Ma J."/>
        </authorList>
    </citation>
    <scope>NUCLEOTIDE SEQUENCE [LARGE SCALE GENOMIC DNA]</scope>
    <source>
        <strain evidence="11">KCTC 19812</strain>
    </source>
</reference>
<feature type="transmembrane region" description="Helical" evidence="7">
    <location>
        <begin position="174"/>
        <end position="198"/>
    </location>
</feature>
<evidence type="ECO:0000256" key="4">
    <source>
        <dbReference type="ARBA" id="ARBA00022833"/>
    </source>
</evidence>
<feature type="transmembrane region" description="Helical" evidence="7">
    <location>
        <begin position="286"/>
        <end position="309"/>
    </location>
</feature>
<comment type="cofactor">
    <cofactor evidence="6">
        <name>Zn(2+)</name>
        <dbReference type="ChEBI" id="CHEBI:29105"/>
    </cofactor>
    <text evidence="6">Binds 1 zinc ion per subunit.</text>
</comment>
<name>A0ABW5BA88_9BACT</name>
<evidence type="ECO:0000256" key="5">
    <source>
        <dbReference type="ARBA" id="ARBA00023049"/>
    </source>
</evidence>
<accession>A0ABW5BA88</accession>
<evidence type="ECO:0000259" key="8">
    <source>
        <dbReference type="Pfam" id="PF01435"/>
    </source>
</evidence>
<feature type="transmembrane region" description="Helical" evidence="7">
    <location>
        <begin position="321"/>
        <end position="344"/>
    </location>
</feature>
<feature type="transmembrane region" description="Helical" evidence="7">
    <location>
        <begin position="149"/>
        <end position="168"/>
    </location>
</feature>
<keyword evidence="1 6" id="KW-0645">Protease</keyword>
<protein>
    <submittedName>
        <fullName evidence="10">M48 family metallopeptidase</fullName>
    </submittedName>
</protein>
<evidence type="ECO:0000313" key="11">
    <source>
        <dbReference type="Proteomes" id="UP001597414"/>
    </source>
</evidence>
<dbReference type="EMBL" id="JBHUIV010000016">
    <property type="protein sequence ID" value="MFD2202131.1"/>
    <property type="molecule type" value="Genomic_DNA"/>
</dbReference>
<keyword evidence="4 6" id="KW-0862">Zinc</keyword>
<proteinExistence type="inferred from homology"/>
<evidence type="ECO:0000313" key="10">
    <source>
        <dbReference type="EMBL" id="MFD2202131.1"/>
    </source>
</evidence>
<dbReference type="InterPro" id="IPR001915">
    <property type="entry name" value="Peptidase_M48"/>
</dbReference>
<keyword evidence="5 6" id="KW-0482">Metalloprotease</keyword>
<dbReference type="Pfam" id="PF16491">
    <property type="entry name" value="Peptidase_M48_N"/>
    <property type="match status" value="1"/>
</dbReference>
<dbReference type="InterPro" id="IPR032456">
    <property type="entry name" value="Peptidase_M48_N"/>
</dbReference>
<keyword evidence="7" id="KW-0472">Membrane</keyword>
<keyword evidence="7" id="KW-0812">Transmembrane</keyword>
<keyword evidence="11" id="KW-1185">Reference proteome</keyword>
<dbReference type="InterPro" id="IPR027057">
    <property type="entry name" value="CAXX_Prtase_1"/>
</dbReference>
<dbReference type="InterPro" id="IPR036259">
    <property type="entry name" value="MFS_trans_sf"/>
</dbReference>
<dbReference type="Gene3D" id="3.30.2010.10">
    <property type="entry name" value="Metalloproteases ('zincins'), catalytic domain"/>
    <property type="match status" value="1"/>
</dbReference>
<dbReference type="Proteomes" id="UP001597414">
    <property type="component" value="Unassembled WGS sequence"/>
</dbReference>
<comment type="similarity">
    <text evidence="6">Belongs to the peptidase M48 family.</text>
</comment>
<comment type="caution">
    <text evidence="10">The sequence shown here is derived from an EMBL/GenBank/DDBJ whole genome shotgun (WGS) entry which is preliminary data.</text>
</comment>
<evidence type="ECO:0000256" key="3">
    <source>
        <dbReference type="ARBA" id="ARBA00022801"/>
    </source>
</evidence>
<feature type="domain" description="Peptidase M48" evidence="8">
    <location>
        <begin position="206"/>
        <end position="410"/>
    </location>
</feature>
<evidence type="ECO:0000256" key="7">
    <source>
        <dbReference type="SAM" id="Phobius"/>
    </source>
</evidence>
<dbReference type="SUPFAM" id="SSF103473">
    <property type="entry name" value="MFS general substrate transporter"/>
    <property type="match status" value="1"/>
</dbReference>
<organism evidence="10 11">
    <name type="scientific">Shivajiella indica</name>
    <dbReference type="NCBI Taxonomy" id="872115"/>
    <lineage>
        <taxon>Bacteria</taxon>
        <taxon>Pseudomonadati</taxon>
        <taxon>Bacteroidota</taxon>
        <taxon>Cytophagia</taxon>
        <taxon>Cytophagales</taxon>
        <taxon>Cyclobacteriaceae</taxon>
        <taxon>Shivajiella</taxon>
    </lineage>
</organism>
<evidence type="ECO:0000259" key="9">
    <source>
        <dbReference type="Pfam" id="PF16491"/>
    </source>
</evidence>
<keyword evidence="2" id="KW-0479">Metal-binding</keyword>
<gene>
    <name evidence="10" type="ORF">ACFSKV_11165</name>
</gene>
<feature type="transmembrane region" description="Helical" evidence="7">
    <location>
        <begin position="62"/>
        <end position="86"/>
    </location>
</feature>
<feature type="domain" description="CAAX prenyl protease 1 N-terminal" evidence="9">
    <location>
        <begin position="32"/>
        <end position="203"/>
    </location>
</feature>
<dbReference type="Pfam" id="PF01435">
    <property type="entry name" value="Peptidase_M48"/>
    <property type="match status" value="1"/>
</dbReference>
<sequence length="413" mass="47573">MDAEWVKYLLLSVLTIGFIFEKLLSYLNIIREVPEVPETLKEYVNKEKLIRSKDYQKTNFRFALVTGLVSFCLTFGFIYFGFFGLVDSWLKTWIEEPIILSLVFFGIIFIGSDLLSLPFDYFQTFVIEEKFGFNKSTVKTYFVDKIKGYFLSIVIGGGLLAILLWLIHQMGRGFWWQFWVVSAVFMVFVNLFYTALILPLFNKLTPLENGELKDRIVQYAYSVKFPLENIFVIDGSKRSSKANAFFSGFGKRKKVVLYDTLIEQHTPDELVAVLAHEIGHYKKKHIIWSMILSILQVGILLFILSQFIFSEKMSLALGGTSMAIHLNIIGFTMLFSPISMVLGIGMNMMSRKNEFEADAFAKETYSGQPLAEALKTLSVNSLSNINPHQWYVFVNYSHPPLLERLEKLESKIY</sequence>
<evidence type="ECO:0000256" key="1">
    <source>
        <dbReference type="ARBA" id="ARBA00022670"/>
    </source>
</evidence>
<keyword evidence="7" id="KW-1133">Transmembrane helix</keyword>
<dbReference type="RefSeq" id="WP_380802606.1">
    <property type="nucleotide sequence ID" value="NZ_JBHUIV010000016.1"/>
</dbReference>
<dbReference type="PANTHER" id="PTHR10120">
    <property type="entry name" value="CAAX PRENYL PROTEASE 1"/>
    <property type="match status" value="1"/>
</dbReference>
<dbReference type="CDD" id="cd07343">
    <property type="entry name" value="M48A_Zmpste24p_like"/>
    <property type="match status" value="1"/>
</dbReference>
<keyword evidence="3 6" id="KW-0378">Hydrolase</keyword>